<sequence length="332" mass="36500">MHPSLRALADRQLGAFSAVDAQRAGYGHPEIRHLLSSGRWVRLRRGIYVTADDLTTASATPAQRHRLDCMAALLALRRPSAVVSHTSAARLWGLPVHRDAPRVVRLTDAGQWRKGNGFVVVPAPLGPDERCRSGPVPITSAARTLTDCAREWPLDDAVIAMDAALLAERTTSRELRSAASAATGWPGARRAARAAQLADGRAESPLETRGRLRIAGSGFDVPALQVEIHAGAGMLGVVDAWFDEAAVAVEFDGQVKYTAPWRGRTPERVLWDEKLREDEMRALGIRFLRVVDADLRRWPVIEERLRRLLAEPGPTQRLFRAVPRLRGVQRAA</sequence>
<organism evidence="2 3">
    <name type="scientific">Petropleomorpha daqingensis</name>
    <dbReference type="NCBI Taxonomy" id="2026353"/>
    <lineage>
        <taxon>Bacteria</taxon>
        <taxon>Bacillati</taxon>
        <taxon>Actinomycetota</taxon>
        <taxon>Actinomycetes</taxon>
        <taxon>Geodermatophilales</taxon>
        <taxon>Geodermatophilaceae</taxon>
        <taxon>Petropleomorpha</taxon>
    </lineage>
</organism>
<dbReference type="AlphaFoldDB" id="A0A853CD80"/>
<gene>
    <name evidence="2" type="ORF">GGQ55_001379</name>
</gene>
<evidence type="ECO:0000313" key="2">
    <source>
        <dbReference type="EMBL" id="NYJ05101.1"/>
    </source>
</evidence>
<proteinExistence type="predicted"/>
<dbReference type="Pfam" id="PF13338">
    <property type="entry name" value="AbiEi_4"/>
    <property type="match status" value="1"/>
</dbReference>
<dbReference type="EMBL" id="JACBZT010000001">
    <property type="protein sequence ID" value="NYJ05101.1"/>
    <property type="molecule type" value="Genomic_DNA"/>
</dbReference>
<dbReference type="InterPro" id="IPR025159">
    <property type="entry name" value="AbiEi_N"/>
</dbReference>
<protein>
    <recommendedName>
        <fullName evidence="1">AbiEi antitoxin N-terminal domain-containing protein</fullName>
    </recommendedName>
</protein>
<reference evidence="2 3" key="1">
    <citation type="submission" date="2020-07" db="EMBL/GenBank/DDBJ databases">
        <title>Sequencing the genomes of 1000 actinobacteria strains.</title>
        <authorList>
            <person name="Klenk H.-P."/>
        </authorList>
    </citation>
    <scope>NUCLEOTIDE SEQUENCE [LARGE SCALE GENOMIC DNA]</scope>
    <source>
        <strain evidence="2 3">DSM 104001</strain>
    </source>
</reference>
<name>A0A853CD80_9ACTN</name>
<evidence type="ECO:0000313" key="3">
    <source>
        <dbReference type="Proteomes" id="UP000541969"/>
    </source>
</evidence>
<dbReference type="RefSeq" id="WP_179715731.1">
    <property type="nucleotide sequence ID" value="NZ_JACBZT010000001.1"/>
</dbReference>
<evidence type="ECO:0000259" key="1">
    <source>
        <dbReference type="Pfam" id="PF13338"/>
    </source>
</evidence>
<keyword evidence="3" id="KW-1185">Reference proteome</keyword>
<dbReference type="Proteomes" id="UP000541969">
    <property type="component" value="Unassembled WGS sequence"/>
</dbReference>
<comment type="caution">
    <text evidence="2">The sequence shown here is derived from an EMBL/GenBank/DDBJ whole genome shotgun (WGS) entry which is preliminary data.</text>
</comment>
<feature type="domain" description="AbiEi antitoxin N-terminal" evidence="1">
    <location>
        <begin position="5"/>
        <end position="49"/>
    </location>
</feature>
<accession>A0A853CD80</accession>